<reference evidence="1" key="1">
    <citation type="submission" date="2021-08" db="EMBL/GenBank/DDBJ databases">
        <title>Novel anaerobic bacterium isolated from sea squirt in East Sea, Republic of Korea.</title>
        <authorList>
            <person name="Nguyen T.H."/>
            <person name="Li Z."/>
            <person name="Lee Y.-J."/>
            <person name="Ko J."/>
            <person name="Kim S.-G."/>
        </authorList>
    </citation>
    <scope>NUCLEOTIDE SEQUENCE</scope>
    <source>
        <strain evidence="1">KCTC 25031</strain>
    </source>
</reference>
<dbReference type="Proteomes" id="UP000826212">
    <property type="component" value="Chromosome"/>
</dbReference>
<protein>
    <submittedName>
        <fullName evidence="1">Uncharacterized protein</fullName>
    </submittedName>
</protein>
<evidence type="ECO:0000313" key="1">
    <source>
        <dbReference type="EMBL" id="QZE14790.1"/>
    </source>
</evidence>
<sequence length="110" mass="12591">MKINYPTIIKTARNSSSPILRDLFTVEKNQSLRKRSNKRYGGQPKHKGATLQHSDLPTNIESYNPTSICQCGNTLNPDDAKLLCKRHIFDIPSTIEPLCIEHYLYENRCS</sequence>
<name>A0AC61NK60_9BACT</name>
<gene>
    <name evidence="1" type="ORF">K4L44_02715</name>
</gene>
<evidence type="ECO:0000313" key="2">
    <source>
        <dbReference type="Proteomes" id="UP000826212"/>
    </source>
</evidence>
<accession>A0AC61NK60</accession>
<keyword evidence="2" id="KW-1185">Reference proteome</keyword>
<organism evidence="1 2">
    <name type="scientific">Halosquirtibacter laminarini</name>
    <dbReference type="NCBI Taxonomy" id="3374600"/>
    <lineage>
        <taxon>Bacteria</taxon>
        <taxon>Pseudomonadati</taxon>
        <taxon>Bacteroidota</taxon>
        <taxon>Bacteroidia</taxon>
        <taxon>Marinilabiliales</taxon>
        <taxon>Prolixibacteraceae</taxon>
        <taxon>Halosquirtibacter</taxon>
    </lineage>
</organism>
<proteinExistence type="predicted"/>
<dbReference type="EMBL" id="CP081303">
    <property type="protein sequence ID" value="QZE14790.1"/>
    <property type="molecule type" value="Genomic_DNA"/>
</dbReference>